<protein>
    <submittedName>
        <fullName evidence="1">Uncharacterized protein</fullName>
    </submittedName>
</protein>
<dbReference type="EMBL" id="GBRH01244043">
    <property type="protein sequence ID" value="JAD53852.1"/>
    <property type="molecule type" value="Transcribed_RNA"/>
</dbReference>
<evidence type="ECO:0000313" key="1">
    <source>
        <dbReference type="EMBL" id="JAD53852.1"/>
    </source>
</evidence>
<proteinExistence type="predicted"/>
<organism evidence="1">
    <name type="scientific">Arundo donax</name>
    <name type="common">Giant reed</name>
    <name type="synonym">Donax arundinaceus</name>
    <dbReference type="NCBI Taxonomy" id="35708"/>
    <lineage>
        <taxon>Eukaryota</taxon>
        <taxon>Viridiplantae</taxon>
        <taxon>Streptophyta</taxon>
        <taxon>Embryophyta</taxon>
        <taxon>Tracheophyta</taxon>
        <taxon>Spermatophyta</taxon>
        <taxon>Magnoliopsida</taxon>
        <taxon>Liliopsida</taxon>
        <taxon>Poales</taxon>
        <taxon>Poaceae</taxon>
        <taxon>PACMAD clade</taxon>
        <taxon>Arundinoideae</taxon>
        <taxon>Arundineae</taxon>
        <taxon>Arundo</taxon>
    </lineage>
</organism>
<name>A0A0A9B3D9_ARUDO</name>
<accession>A0A0A9B3D9</accession>
<dbReference type="AlphaFoldDB" id="A0A0A9B3D9"/>
<reference evidence="1" key="1">
    <citation type="submission" date="2014-09" db="EMBL/GenBank/DDBJ databases">
        <authorList>
            <person name="Magalhaes I.L.F."/>
            <person name="Oliveira U."/>
            <person name="Santos F.R."/>
            <person name="Vidigal T.H.D.A."/>
            <person name="Brescovit A.D."/>
            <person name="Santos A.J."/>
        </authorList>
    </citation>
    <scope>NUCLEOTIDE SEQUENCE</scope>
    <source>
        <tissue evidence="1">Shoot tissue taken approximately 20 cm above the soil surface</tissue>
    </source>
</reference>
<sequence length="73" mass="8393">MHMLISMLRIIIFSKVHQMKKPPCLSEPMVDLQMKHVVFWILVYSTGRAEDGHLLMLTMGVAQAMGENFEKGF</sequence>
<reference evidence="1" key="2">
    <citation type="journal article" date="2015" name="Data Brief">
        <title>Shoot transcriptome of the giant reed, Arundo donax.</title>
        <authorList>
            <person name="Barrero R.A."/>
            <person name="Guerrero F.D."/>
            <person name="Moolhuijzen P."/>
            <person name="Goolsby J.A."/>
            <person name="Tidwell J."/>
            <person name="Bellgard S.E."/>
            <person name="Bellgard M.I."/>
        </authorList>
    </citation>
    <scope>NUCLEOTIDE SEQUENCE</scope>
    <source>
        <tissue evidence="1">Shoot tissue taken approximately 20 cm above the soil surface</tissue>
    </source>
</reference>